<dbReference type="PROSITE" id="PS50113">
    <property type="entry name" value="PAC"/>
    <property type="match status" value="4"/>
</dbReference>
<dbReference type="FunFam" id="3.30.565.10:FF:000023">
    <property type="entry name" value="PAS domain-containing sensor histidine kinase"/>
    <property type="match status" value="1"/>
</dbReference>
<protein>
    <recommendedName>
        <fullName evidence="14">Sensor protein FixL</fullName>
        <ecNumber evidence="4">2.7.13.3</ecNumber>
    </recommendedName>
</protein>
<dbReference type="PANTHER" id="PTHR43304:SF1">
    <property type="entry name" value="PAC DOMAIN-CONTAINING PROTEIN"/>
    <property type="match status" value="1"/>
</dbReference>
<dbReference type="Gene3D" id="3.30.450.20">
    <property type="entry name" value="PAS domain"/>
    <property type="match status" value="5"/>
</dbReference>
<feature type="domain" description="PAS" evidence="18">
    <location>
        <begin position="1104"/>
        <end position="1179"/>
    </location>
</feature>
<dbReference type="PANTHER" id="PTHR43304">
    <property type="entry name" value="PHYTOCHROME-LIKE PROTEIN CPH1"/>
    <property type="match status" value="1"/>
</dbReference>
<dbReference type="InterPro" id="IPR003661">
    <property type="entry name" value="HisK_dim/P_dom"/>
</dbReference>
<dbReference type="FunFam" id="1.10.287.130:FF:000001">
    <property type="entry name" value="Two-component sensor histidine kinase"/>
    <property type="match status" value="1"/>
</dbReference>
<dbReference type="PROSITE" id="PS50112">
    <property type="entry name" value="PAS"/>
    <property type="match status" value="4"/>
</dbReference>
<dbReference type="SMART" id="SM00388">
    <property type="entry name" value="HisKA"/>
    <property type="match status" value="1"/>
</dbReference>
<feature type="domain" description="PAS" evidence="18">
    <location>
        <begin position="831"/>
        <end position="904"/>
    </location>
</feature>
<evidence type="ECO:0000256" key="9">
    <source>
        <dbReference type="ARBA" id="ARBA00022777"/>
    </source>
</evidence>
<evidence type="ECO:0000256" key="7">
    <source>
        <dbReference type="ARBA" id="ARBA00022679"/>
    </source>
</evidence>
<proteinExistence type="predicted"/>
<keyword evidence="7" id="KW-0808">Transferase</keyword>
<evidence type="ECO:0000256" key="6">
    <source>
        <dbReference type="ARBA" id="ARBA00022553"/>
    </source>
</evidence>
<evidence type="ECO:0000256" key="15">
    <source>
        <dbReference type="SAM" id="Coils"/>
    </source>
</evidence>
<dbReference type="Gene3D" id="3.30.450.40">
    <property type="match status" value="2"/>
</dbReference>
<dbReference type="GO" id="GO:0005886">
    <property type="term" value="C:plasma membrane"/>
    <property type="evidence" value="ECO:0007669"/>
    <property type="project" value="UniProtKB-SubCell"/>
</dbReference>
<dbReference type="InterPro" id="IPR036097">
    <property type="entry name" value="HisK_dim/P_sf"/>
</dbReference>
<dbReference type="Pfam" id="PF13185">
    <property type="entry name" value="GAF_2"/>
    <property type="match status" value="1"/>
</dbReference>
<dbReference type="InterPro" id="IPR035965">
    <property type="entry name" value="PAS-like_dom_sf"/>
</dbReference>
<gene>
    <name evidence="20" type="ORF">HNP49_003009</name>
</gene>
<evidence type="ECO:0000256" key="1">
    <source>
        <dbReference type="ARBA" id="ARBA00000085"/>
    </source>
</evidence>
<comment type="catalytic activity">
    <reaction evidence="1">
        <text>ATP + protein L-histidine = ADP + protein N-phospho-L-histidine.</text>
        <dbReference type="EC" id="2.7.13.3"/>
    </reaction>
</comment>
<feature type="domain" description="PAC" evidence="19">
    <location>
        <begin position="1051"/>
        <end position="1103"/>
    </location>
</feature>
<evidence type="ECO:0000256" key="3">
    <source>
        <dbReference type="ARBA" id="ARBA00004314"/>
    </source>
</evidence>
<feature type="domain" description="PAC" evidence="19">
    <location>
        <begin position="908"/>
        <end position="961"/>
    </location>
</feature>
<keyword evidence="8" id="KW-0547">Nucleotide-binding</keyword>
<dbReference type="Pfam" id="PF00512">
    <property type="entry name" value="HisKA"/>
    <property type="match status" value="1"/>
</dbReference>
<feature type="domain" description="PAS" evidence="18">
    <location>
        <begin position="1234"/>
        <end position="1287"/>
    </location>
</feature>
<keyword evidence="9" id="KW-0418">Kinase</keyword>
<evidence type="ECO:0000256" key="5">
    <source>
        <dbReference type="ARBA" id="ARBA00022475"/>
    </source>
</evidence>
<reference evidence="20 21" key="1">
    <citation type="submission" date="2020-08" db="EMBL/GenBank/DDBJ databases">
        <title>Functional genomics of gut bacteria from endangered species of beetles.</title>
        <authorList>
            <person name="Carlos-Shanley C."/>
        </authorList>
    </citation>
    <scope>NUCLEOTIDE SEQUENCE [LARGE SCALE GENOMIC DNA]</scope>
    <source>
        <strain evidence="20 21">S00202</strain>
    </source>
</reference>
<dbReference type="Pfam" id="PF02518">
    <property type="entry name" value="HATPase_c"/>
    <property type="match status" value="1"/>
</dbReference>
<dbReference type="InterPro" id="IPR052162">
    <property type="entry name" value="Sensor_kinase/Photoreceptor"/>
</dbReference>
<dbReference type="GO" id="GO:0005524">
    <property type="term" value="F:ATP binding"/>
    <property type="evidence" value="ECO:0007669"/>
    <property type="project" value="UniProtKB-KW"/>
</dbReference>
<dbReference type="SUPFAM" id="SSF47384">
    <property type="entry name" value="Homodimeric domain of signal transducing histidine kinase"/>
    <property type="match status" value="1"/>
</dbReference>
<keyword evidence="16" id="KW-1133">Transmembrane helix</keyword>
<organism evidence="20 21">
    <name type="scientific">Pseudomonas fluvialis</name>
    <dbReference type="NCBI Taxonomy" id="1793966"/>
    <lineage>
        <taxon>Bacteria</taxon>
        <taxon>Pseudomonadati</taxon>
        <taxon>Pseudomonadota</taxon>
        <taxon>Gammaproteobacteria</taxon>
        <taxon>Pseudomonadales</taxon>
        <taxon>Pseudomonadaceae</taxon>
        <taxon>Pseudomonas</taxon>
    </lineage>
</organism>
<dbReference type="InterPro" id="IPR001610">
    <property type="entry name" value="PAC"/>
</dbReference>
<keyword evidence="15" id="KW-0175">Coiled coil</keyword>
<evidence type="ECO:0000256" key="11">
    <source>
        <dbReference type="ARBA" id="ARBA00023012"/>
    </source>
</evidence>
<dbReference type="Gene3D" id="3.30.565.10">
    <property type="entry name" value="Histidine kinase-like ATPase, C-terminal domain"/>
    <property type="match status" value="1"/>
</dbReference>
<dbReference type="GO" id="GO:0006355">
    <property type="term" value="P:regulation of DNA-templated transcription"/>
    <property type="evidence" value="ECO:0007669"/>
    <property type="project" value="InterPro"/>
</dbReference>
<dbReference type="InterPro" id="IPR005467">
    <property type="entry name" value="His_kinase_dom"/>
</dbReference>
<name>A0A7X0ESR1_9PSED</name>
<evidence type="ECO:0000256" key="14">
    <source>
        <dbReference type="ARBA" id="ARBA00070616"/>
    </source>
</evidence>
<dbReference type="InterPro" id="IPR003594">
    <property type="entry name" value="HATPase_dom"/>
</dbReference>
<dbReference type="Pfam" id="PF00989">
    <property type="entry name" value="PAS"/>
    <property type="match status" value="2"/>
</dbReference>
<keyword evidence="16" id="KW-0812">Transmembrane</keyword>
<dbReference type="InterPro" id="IPR003018">
    <property type="entry name" value="GAF"/>
</dbReference>
<keyword evidence="21" id="KW-1185">Reference proteome</keyword>
<evidence type="ECO:0000256" key="10">
    <source>
        <dbReference type="ARBA" id="ARBA00022840"/>
    </source>
</evidence>
<evidence type="ECO:0000256" key="8">
    <source>
        <dbReference type="ARBA" id="ARBA00022741"/>
    </source>
</evidence>
<dbReference type="GO" id="GO:0045121">
    <property type="term" value="C:membrane raft"/>
    <property type="evidence" value="ECO:0007669"/>
    <property type="project" value="UniProtKB-SubCell"/>
</dbReference>
<evidence type="ECO:0000256" key="4">
    <source>
        <dbReference type="ARBA" id="ARBA00012438"/>
    </source>
</evidence>
<evidence type="ECO:0000313" key="20">
    <source>
        <dbReference type="EMBL" id="MBB6342827.1"/>
    </source>
</evidence>
<keyword evidence="12 16" id="KW-0472">Membrane</keyword>
<dbReference type="EC" id="2.7.13.3" evidence="4"/>
<dbReference type="InterPro" id="IPR029016">
    <property type="entry name" value="GAF-like_dom_sf"/>
</dbReference>
<evidence type="ECO:0000256" key="13">
    <source>
        <dbReference type="ARBA" id="ARBA00059827"/>
    </source>
</evidence>
<dbReference type="InterPro" id="IPR000014">
    <property type="entry name" value="PAS"/>
</dbReference>
<dbReference type="InterPro" id="IPR004358">
    <property type="entry name" value="Sig_transdc_His_kin-like_C"/>
</dbReference>
<dbReference type="InterPro" id="IPR000700">
    <property type="entry name" value="PAS-assoc_C"/>
</dbReference>
<comment type="function">
    <text evidence="13">Putative oxygen sensor; modulates the activity of FixJ, a transcriptional activator of nitrogen fixation fixK gene. FixL probably acts as a kinase that phosphorylates FixJ.</text>
</comment>
<dbReference type="NCBIfam" id="TIGR00229">
    <property type="entry name" value="sensory_box"/>
    <property type="match status" value="4"/>
</dbReference>
<feature type="domain" description="PAC" evidence="19">
    <location>
        <begin position="1181"/>
        <end position="1233"/>
    </location>
</feature>
<evidence type="ECO:0000256" key="12">
    <source>
        <dbReference type="ARBA" id="ARBA00023136"/>
    </source>
</evidence>
<comment type="subcellular location">
    <subcellularLocation>
        <location evidence="2">Cell membrane</location>
    </subcellularLocation>
    <subcellularLocation>
        <location evidence="3">Membrane raft</location>
        <topology evidence="3">Multi-pass membrane protein</topology>
    </subcellularLocation>
</comment>
<feature type="coiled-coil region" evidence="15">
    <location>
        <begin position="324"/>
        <end position="351"/>
    </location>
</feature>
<dbReference type="EMBL" id="JACHLL010000005">
    <property type="protein sequence ID" value="MBB6342827.1"/>
    <property type="molecule type" value="Genomic_DNA"/>
</dbReference>
<dbReference type="Proteomes" id="UP000557193">
    <property type="component" value="Unassembled WGS sequence"/>
</dbReference>
<evidence type="ECO:0000259" key="18">
    <source>
        <dbReference type="PROSITE" id="PS50112"/>
    </source>
</evidence>
<dbReference type="SUPFAM" id="SSF55781">
    <property type="entry name" value="GAF domain-like"/>
    <property type="match status" value="2"/>
</dbReference>
<dbReference type="Pfam" id="PF01590">
    <property type="entry name" value="GAF"/>
    <property type="match status" value="1"/>
</dbReference>
<dbReference type="SMART" id="SM00387">
    <property type="entry name" value="HATPase_c"/>
    <property type="match status" value="1"/>
</dbReference>
<evidence type="ECO:0000259" key="19">
    <source>
        <dbReference type="PROSITE" id="PS50113"/>
    </source>
</evidence>
<dbReference type="Pfam" id="PF08447">
    <property type="entry name" value="PAS_3"/>
    <property type="match status" value="3"/>
</dbReference>
<dbReference type="GO" id="GO:0000155">
    <property type="term" value="F:phosphorelay sensor kinase activity"/>
    <property type="evidence" value="ECO:0007669"/>
    <property type="project" value="InterPro"/>
</dbReference>
<evidence type="ECO:0000256" key="16">
    <source>
        <dbReference type="SAM" id="Phobius"/>
    </source>
</evidence>
<dbReference type="SMART" id="SM00086">
    <property type="entry name" value="PAC"/>
    <property type="match status" value="5"/>
</dbReference>
<dbReference type="CDD" id="cd00082">
    <property type="entry name" value="HisKA"/>
    <property type="match status" value="1"/>
</dbReference>
<dbReference type="PROSITE" id="PS50109">
    <property type="entry name" value="HIS_KIN"/>
    <property type="match status" value="1"/>
</dbReference>
<sequence length="1587" mass="178538">MSATSRQFTRPLLIWGSLLLALLFIVQVLFALQRQDRALQQLLDEQLARDHSILQAALLSRRTSVARISQELASDPYLKQLLSRHADSDSTAQMELRGQLHSYLRPTLRTLKNLDFNQLLVHLPGNAEALLREESSLPHGDLGETRAALLAEVFSQRQARSGLQQSDQGLLLYSLVPVPDSDSSRPPLAVLEVTGAPLPAMTVVELALGAPALLLQRQRHPALRDNHLWRSLENPADHWQERLRQTQLPDQITQAQRLRLDLPREQSNLVLLPVDQAGTEVRSVLAIAHPLKELLAQYQQQRRERLAYWLLSWLSVQILLLGLLRILQQRLDRQQRELREEHRQSQEARRLLELVQQTQSAFITTQNHHALFEQLLQQILDYTGSRFGFFGEVLQNDQGTPYLRTFAISNIAWDDDSRAFYAAHAPKGMEFRNLDTLFGLVLRSGEALLSNSPAQHPASGGTPPGHPPLQAFLGLPVRVDQQIIGMLGLANRQGGYQHEQIEQLQPLLACLGQMIDALRRAQQLAHEQELQGKQQHALSLLNEIAARSTLASDIQLRRGLQLGCEFFGLENGLIARIEDDNYQVEQHFSSEQPRIDGQTFPLHLTYCQITRQRGDDVLAIEHMGASEHADHPGYAEFGLESYIGMVVWVRGERWGTLSFSAREARPQPFDSADLEFMRLLARWVSATLERELQEQQRDELLQRLQRLTEQVPGIILQLQLHSDGRRTLPYASEALLALTGLDPDSLKHDASPLFRSIASQDQAIFESSLAQSAQQLKPWIGEFRIRHPQRGELWLGGQASPQRLADGSLLWHVLLLDISTRKQAQSDLTRERQRLRSILEGANCGTWEWNVQSGDCQFDARWLGLLGYAAKELQPHNIQHWLEMTHPDDLPRTQSVLQAHLEGESSHFVSEFRMRHKDGHWVWIESRGRLLSRTSAGDPLMMYGTHLDISARVSAEQANRETQVFLQTVLDSSTEVSVIATDTSGLITLFNSGAEHLLGYQAHEVVGSQSPALFHLESEVRARGAELSAESGHVVEGFAVFVEIARREGSESRQWTYLHKDGSRRQVLLTVSLLYDAEGELNGYLGIATDISELVSLSQALLASEQRFRGMLSNLPGAAYRCRNDAAWTMFHISEEIQRITGYPANDFIDNRVRSYASVIVPEDLAITYSTQQNLLARTTFELSYRLRHRDGHIVWVSEKGRGEYDDNGHLQWIDGFIWDISEQRRAEQMVIEREAYLRTLLDNVIDAIITIDEQGRVESFNQAAERVFGYRADEVLGRNVSLLMPEPDRSAHDGYISHYRDSGQARILGVSGRELLGLRRDGSQFHMELAVSAIQHLGARRFIGVVRDITERRRIEQMKNEFVSTVSHELRTPLTSISGALGLVVGGALGEVPGPMSSMLQIAHQNSRRLGLLINDLLDMEKLVAGKMTFHFTELDLLAQLEEALLHNQPYADEHGVSWRISQSLAGIRVRADSQRLQQVLANLLSNAAKFSPAGSQVEVRMNRCALGVRVSVTDQGPGIPAEFHARIFSKFSQADASDTRQKGGTGLGLAITKELMERMGGQIGFDSPPGQGACFWIELVVQEGQ</sequence>
<dbReference type="SUPFAM" id="SSF55874">
    <property type="entry name" value="ATPase domain of HSP90 chaperone/DNA topoisomerase II/histidine kinase"/>
    <property type="match status" value="1"/>
</dbReference>
<dbReference type="InterPro" id="IPR013655">
    <property type="entry name" value="PAS_fold_3"/>
</dbReference>
<dbReference type="Gene3D" id="1.10.287.130">
    <property type="match status" value="1"/>
</dbReference>
<dbReference type="CDD" id="cd00130">
    <property type="entry name" value="PAS"/>
    <property type="match status" value="5"/>
</dbReference>
<dbReference type="SMART" id="SM00091">
    <property type="entry name" value="PAS"/>
    <property type="match status" value="5"/>
</dbReference>
<feature type="domain" description="PAS" evidence="18">
    <location>
        <begin position="962"/>
        <end position="1007"/>
    </location>
</feature>
<evidence type="ECO:0000259" key="17">
    <source>
        <dbReference type="PROSITE" id="PS50109"/>
    </source>
</evidence>
<dbReference type="CDD" id="cd16922">
    <property type="entry name" value="HATPase_EvgS-ArcB-TorS-like"/>
    <property type="match status" value="1"/>
</dbReference>
<comment type="caution">
    <text evidence="20">The sequence shown here is derived from an EMBL/GenBank/DDBJ whole genome shotgun (WGS) entry which is preliminary data.</text>
</comment>
<keyword evidence="6" id="KW-0597">Phosphoprotein</keyword>
<evidence type="ECO:0000313" key="21">
    <source>
        <dbReference type="Proteomes" id="UP000557193"/>
    </source>
</evidence>
<accession>A0A7X0ESR1</accession>
<evidence type="ECO:0000256" key="2">
    <source>
        <dbReference type="ARBA" id="ARBA00004236"/>
    </source>
</evidence>
<feature type="domain" description="PAC" evidence="19">
    <location>
        <begin position="1312"/>
        <end position="1362"/>
    </location>
</feature>
<dbReference type="PRINTS" id="PR00344">
    <property type="entry name" value="BCTRLSENSOR"/>
</dbReference>
<keyword evidence="11" id="KW-0902">Two-component regulatory system</keyword>
<dbReference type="SMART" id="SM00065">
    <property type="entry name" value="GAF"/>
    <property type="match status" value="2"/>
</dbReference>
<feature type="domain" description="Histidine kinase" evidence="17">
    <location>
        <begin position="1366"/>
        <end position="1585"/>
    </location>
</feature>
<dbReference type="InterPro" id="IPR013767">
    <property type="entry name" value="PAS_fold"/>
</dbReference>
<dbReference type="InterPro" id="IPR036890">
    <property type="entry name" value="HATPase_C_sf"/>
</dbReference>
<dbReference type="SUPFAM" id="SSF55785">
    <property type="entry name" value="PYP-like sensor domain (PAS domain)"/>
    <property type="match status" value="5"/>
</dbReference>
<keyword evidence="10" id="KW-0067">ATP-binding</keyword>
<feature type="transmembrane region" description="Helical" evidence="16">
    <location>
        <begin position="12"/>
        <end position="32"/>
    </location>
</feature>
<keyword evidence="5" id="KW-1003">Cell membrane</keyword>
<dbReference type="FunFam" id="3.30.450.20:FF:000060">
    <property type="entry name" value="Sensor protein FixL"/>
    <property type="match status" value="1"/>
</dbReference>